<comment type="caution">
    <text evidence="1">The sequence shown here is derived from an EMBL/GenBank/DDBJ whole genome shotgun (WGS) entry which is preliminary data.</text>
</comment>
<dbReference type="Proteomes" id="UP000017842">
    <property type="component" value="Unassembled WGS sequence"/>
</dbReference>
<dbReference type="EMBL" id="AYLO01000179">
    <property type="protein sequence ID" value="ESS66027.1"/>
    <property type="molecule type" value="Genomic_DNA"/>
</dbReference>
<accession>V5BIW8</accession>
<organism evidence="1 2">
    <name type="scientific">Methyloglobulus morosus KoM1</name>
    <dbReference type="NCBI Taxonomy" id="1116472"/>
    <lineage>
        <taxon>Bacteria</taxon>
        <taxon>Pseudomonadati</taxon>
        <taxon>Pseudomonadota</taxon>
        <taxon>Gammaproteobacteria</taxon>
        <taxon>Methylococcales</taxon>
        <taxon>Methylococcaceae</taxon>
        <taxon>Methyloglobulus</taxon>
    </lineage>
</organism>
<keyword evidence="2" id="KW-1185">Reference proteome</keyword>
<dbReference type="AlphaFoldDB" id="V5BIW8"/>
<evidence type="ECO:0000313" key="2">
    <source>
        <dbReference type="Proteomes" id="UP000017842"/>
    </source>
</evidence>
<evidence type="ECO:0000313" key="1">
    <source>
        <dbReference type="EMBL" id="ESS66027.1"/>
    </source>
</evidence>
<proteinExistence type="predicted"/>
<gene>
    <name evidence="1" type="ORF">MGMO_216c00020</name>
</gene>
<reference evidence="1 2" key="1">
    <citation type="journal article" date="2013" name="Genome Announc.">
        <title>Draft Genome Sequence of the Methanotrophic Gammaproteobacterium Methyloglobulus morosus DSM 22980 Strain KoM1.</title>
        <authorList>
            <person name="Poehlein A."/>
            <person name="Deutzmann J.S."/>
            <person name="Daniel R."/>
            <person name="Simeonova D.D."/>
        </authorList>
    </citation>
    <scope>NUCLEOTIDE SEQUENCE [LARGE SCALE GENOMIC DNA]</scope>
    <source>
        <strain evidence="1 2">KoM1</strain>
    </source>
</reference>
<protein>
    <submittedName>
        <fullName evidence="1">Uncharacterized protein</fullName>
    </submittedName>
</protein>
<name>V5BIW8_9GAMM</name>
<sequence>MEKQNFALESIKNIQELIRFIDQKSGAVLLVSGLIMTAFLEFSKELIFNFKSNPRRGFHFLIRCQYRSIVNLRNLSFNF</sequence>